<keyword evidence="2" id="KW-0479">Metal-binding</keyword>
<evidence type="ECO:0000259" key="5">
    <source>
        <dbReference type="SMART" id="SM00849"/>
    </source>
</evidence>
<organism evidence="6 7">
    <name type="scientific">Actinoallomurus liliacearum</name>
    <dbReference type="NCBI Taxonomy" id="1080073"/>
    <lineage>
        <taxon>Bacteria</taxon>
        <taxon>Bacillati</taxon>
        <taxon>Actinomycetota</taxon>
        <taxon>Actinomycetes</taxon>
        <taxon>Streptosporangiales</taxon>
        <taxon>Thermomonosporaceae</taxon>
        <taxon>Actinoallomurus</taxon>
    </lineage>
</organism>
<dbReference type="PANTHER" id="PTHR42978:SF6">
    <property type="entry name" value="QUORUM-QUENCHING LACTONASE YTNP-RELATED"/>
    <property type="match status" value="1"/>
</dbReference>
<reference evidence="7" key="1">
    <citation type="journal article" date="2019" name="Int. J. Syst. Evol. Microbiol.">
        <title>The Global Catalogue of Microorganisms (GCM) 10K type strain sequencing project: providing services to taxonomists for standard genome sequencing and annotation.</title>
        <authorList>
            <consortium name="The Broad Institute Genomics Platform"/>
            <consortium name="The Broad Institute Genome Sequencing Center for Infectious Disease"/>
            <person name="Wu L."/>
            <person name="Ma J."/>
        </authorList>
    </citation>
    <scope>NUCLEOTIDE SEQUENCE [LARGE SCALE GENOMIC DNA]</scope>
    <source>
        <strain evidence="7">JCM 17938</strain>
    </source>
</reference>
<evidence type="ECO:0000256" key="4">
    <source>
        <dbReference type="ARBA" id="ARBA00022833"/>
    </source>
</evidence>
<keyword evidence="7" id="KW-1185">Reference proteome</keyword>
<dbReference type="InterPro" id="IPR001279">
    <property type="entry name" value="Metallo-B-lactamas"/>
</dbReference>
<evidence type="ECO:0000313" key="7">
    <source>
        <dbReference type="Proteomes" id="UP001500212"/>
    </source>
</evidence>
<proteinExistence type="inferred from homology"/>
<evidence type="ECO:0000313" key="6">
    <source>
        <dbReference type="EMBL" id="GAA4608500.1"/>
    </source>
</evidence>
<dbReference type="InterPro" id="IPR036866">
    <property type="entry name" value="RibonucZ/Hydroxyglut_hydro"/>
</dbReference>
<comment type="caution">
    <text evidence="6">The sequence shown here is derived from an EMBL/GenBank/DDBJ whole genome shotgun (WGS) entry which is preliminary data.</text>
</comment>
<sequence length="263" mass="27824">MSPPLGSPLMPHSSKVFAGVEVIPLCDAVGPMGPALRRPLDETFLGATAADWAVVGREEWVLHFHCHLLRDPTGRTILVDTGVGGTESPAAGWAPVPGALMAEVAAAGVRPEDVDAVVLTHLHSDHAGGAVVDGLPAFPNARYIIQRDELDWVRGPVLEQVVRPLGDALEVVDGLVEMTSGITVVPTPGHTPGHQSVEVGRLVLSGDVLHHPVQLVNPAIRYAHDEDPERAAATRAALLERVRRRSGTLATAHLAEPFTTLTP</sequence>
<dbReference type="PANTHER" id="PTHR42978">
    <property type="entry name" value="QUORUM-QUENCHING LACTONASE YTNP-RELATED-RELATED"/>
    <property type="match status" value="1"/>
</dbReference>
<dbReference type="EMBL" id="BAABHJ010000008">
    <property type="protein sequence ID" value="GAA4608500.1"/>
    <property type="molecule type" value="Genomic_DNA"/>
</dbReference>
<dbReference type="InterPro" id="IPR051013">
    <property type="entry name" value="MBL_superfamily_lactonases"/>
</dbReference>
<protein>
    <recommendedName>
        <fullName evidence="5">Metallo-beta-lactamase domain-containing protein</fullName>
    </recommendedName>
</protein>
<keyword evidence="3" id="KW-0378">Hydrolase</keyword>
<feature type="domain" description="Metallo-beta-lactamase" evidence="5">
    <location>
        <begin position="63"/>
        <end position="253"/>
    </location>
</feature>
<dbReference type="Gene3D" id="3.60.15.10">
    <property type="entry name" value="Ribonuclease Z/Hydroxyacylglutathione hydrolase-like"/>
    <property type="match status" value="1"/>
</dbReference>
<comment type="similarity">
    <text evidence="1">Belongs to the metallo-beta-lactamase superfamily.</text>
</comment>
<dbReference type="SUPFAM" id="SSF56281">
    <property type="entry name" value="Metallo-hydrolase/oxidoreductase"/>
    <property type="match status" value="1"/>
</dbReference>
<dbReference type="SMART" id="SM00849">
    <property type="entry name" value="Lactamase_B"/>
    <property type="match status" value="1"/>
</dbReference>
<evidence type="ECO:0000256" key="2">
    <source>
        <dbReference type="ARBA" id="ARBA00022723"/>
    </source>
</evidence>
<keyword evidence="4" id="KW-0862">Zinc</keyword>
<dbReference type="Pfam" id="PF00753">
    <property type="entry name" value="Lactamase_B"/>
    <property type="match status" value="1"/>
</dbReference>
<name>A0ABP8TK68_9ACTN</name>
<evidence type="ECO:0000256" key="3">
    <source>
        <dbReference type="ARBA" id="ARBA00022801"/>
    </source>
</evidence>
<gene>
    <name evidence="6" type="ORF">GCM10023195_33380</name>
</gene>
<evidence type="ECO:0000256" key="1">
    <source>
        <dbReference type="ARBA" id="ARBA00007749"/>
    </source>
</evidence>
<dbReference type="Proteomes" id="UP001500212">
    <property type="component" value="Unassembled WGS sequence"/>
</dbReference>
<accession>A0ABP8TK68</accession>